<dbReference type="SMART" id="SM00225">
    <property type="entry name" value="BTB"/>
    <property type="match status" value="1"/>
</dbReference>
<dbReference type="InterPro" id="IPR000210">
    <property type="entry name" value="BTB/POZ_dom"/>
</dbReference>
<dbReference type="OrthoDB" id="3893071at2759"/>
<dbReference type="SUPFAM" id="SSF54695">
    <property type="entry name" value="POZ domain"/>
    <property type="match status" value="1"/>
</dbReference>
<gene>
    <name evidence="3" type="ORF">KCU76_g13080</name>
</gene>
<feature type="domain" description="BTB" evidence="2">
    <location>
        <begin position="99"/>
        <end position="179"/>
    </location>
</feature>
<feature type="compositionally biased region" description="Low complexity" evidence="1">
    <location>
        <begin position="30"/>
        <end position="42"/>
    </location>
</feature>
<dbReference type="CDD" id="cd18186">
    <property type="entry name" value="BTB_POZ_ZBTB_KLHL-like"/>
    <property type="match status" value="1"/>
</dbReference>
<sequence length="301" mass="34325">MKLLNRLSDKIAGRPSSSQTTDDTAQLLRSSSNTPNTPSSPAPLHASLPYGFEWSPRPLSHGQTYMLSTTTLALGREYKQASSLALLEKMWENREQGDVDFRIKCNGCVWKVHRSVLAANSEYFAELFSAPQPKGTYLTMIELERCHDDSDAGRIDRYDPKYIEEVIHFFYKFSISQRVTELPAYERLCFLAKVHRTATQFRAPDVVKALTAIMGDCLPQFNGNKQQVSGPFLNDFAKLCRWVFDQPDFPGHVWQLKLYLIEYLKAHIAFLLQSREMCEMLRDCIFGGLNSEDMVSESVTN</sequence>
<name>A0A9P8E8Y9_AURME</name>
<comment type="caution">
    <text evidence="3">The sequence shown here is derived from an EMBL/GenBank/DDBJ whole genome shotgun (WGS) entry which is preliminary data.</text>
</comment>
<organism evidence="3 4">
    <name type="scientific">Aureobasidium melanogenum</name>
    <name type="common">Aureobasidium pullulans var. melanogenum</name>
    <dbReference type="NCBI Taxonomy" id="46634"/>
    <lineage>
        <taxon>Eukaryota</taxon>
        <taxon>Fungi</taxon>
        <taxon>Dikarya</taxon>
        <taxon>Ascomycota</taxon>
        <taxon>Pezizomycotina</taxon>
        <taxon>Dothideomycetes</taxon>
        <taxon>Dothideomycetidae</taxon>
        <taxon>Dothideales</taxon>
        <taxon>Saccotheciaceae</taxon>
        <taxon>Aureobasidium</taxon>
    </lineage>
</organism>
<dbReference type="Proteomes" id="UP000779574">
    <property type="component" value="Unassembled WGS sequence"/>
</dbReference>
<feature type="compositionally biased region" description="Polar residues" evidence="1">
    <location>
        <begin position="15"/>
        <end position="29"/>
    </location>
</feature>
<feature type="non-terminal residue" evidence="3">
    <location>
        <position position="1"/>
    </location>
</feature>
<reference evidence="3" key="2">
    <citation type="submission" date="2021-08" db="EMBL/GenBank/DDBJ databases">
        <authorList>
            <person name="Gostincar C."/>
            <person name="Sun X."/>
            <person name="Song Z."/>
            <person name="Gunde-Cimerman N."/>
        </authorList>
    </citation>
    <scope>NUCLEOTIDE SEQUENCE</scope>
    <source>
        <strain evidence="3">EXF-9911</strain>
    </source>
</reference>
<dbReference type="Pfam" id="PF00651">
    <property type="entry name" value="BTB"/>
    <property type="match status" value="1"/>
</dbReference>
<dbReference type="AlphaFoldDB" id="A0A9P8E8Y9"/>
<dbReference type="EMBL" id="JAHFXF010000711">
    <property type="protein sequence ID" value="KAG9683471.1"/>
    <property type="molecule type" value="Genomic_DNA"/>
</dbReference>
<feature type="region of interest" description="Disordered" evidence="1">
    <location>
        <begin position="1"/>
        <end position="42"/>
    </location>
</feature>
<protein>
    <recommendedName>
        <fullName evidence="2">BTB domain-containing protein</fullName>
    </recommendedName>
</protein>
<dbReference type="PROSITE" id="PS50097">
    <property type="entry name" value="BTB"/>
    <property type="match status" value="1"/>
</dbReference>
<evidence type="ECO:0000313" key="4">
    <source>
        <dbReference type="Proteomes" id="UP000779574"/>
    </source>
</evidence>
<evidence type="ECO:0000313" key="3">
    <source>
        <dbReference type="EMBL" id="KAG9683471.1"/>
    </source>
</evidence>
<accession>A0A9P8E8Y9</accession>
<proteinExistence type="predicted"/>
<reference evidence="3" key="1">
    <citation type="journal article" date="2021" name="J Fungi (Basel)">
        <title>Virulence traits and population genomics of the black yeast Aureobasidium melanogenum.</title>
        <authorList>
            <person name="Cernosa A."/>
            <person name="Sun X."/>
            <person name="Gostincar C."/>
            <person name="Fang C."/>
            <person name="Gunde-Cimerman N."/>
            <person name="Song Z."/>
        </authorList>
    </citation>
    <scope>NUCLEOTIDE SEQUENCE</scope>
    <source>
        <strain evidence="3">EXF-9911</strain>
    </source>
</reference>
<dbReference type="InterPro" id="IPR011333">
    <property type="entry name" value="SKP1/BTB/POZ_sf"/>
</dbReference>
<evidence type="ECO:0000259" key="2">
    <source>
        <dbReference type="PROSITE" id="PS50097"/>
    </source>
</evidence>
<evidence type="ECO:0000256" key="1">
    <source>
        <dbReference type="SAM" id="MobiDB-lite"/>
    </source>
</evidence>
<dbReference type="Gene3D" id="3.30.710.10">
    <property type="entry name" value="Potassium Channel Kv1.1, Chain A"/>
    <property type="match status" value="1"/>
</dbReference>